<protein>
    <submittedName>
        <fullName evidence="11">Pleiotropic drug resistance protein 1</fullName>
    </submittedName>
</protein>
<sequence length="1079" mass="116246">MQTLMAPGPDRHGSPLAVILGVEKREADKALEEAGGYLFALGDLIQRLGVALPTVTLEYRDLSVRTDAVRLLCMKEHTVDHAILDSLSGVVRPGRPTVLLGPPNSGKSTLLKVLAGRTRNCATLRVSGELLYNGHTQEEFQVERTTAYVDQHDNHIPTLSVMETLEWAGPGRDNLGGAGRRHPMSDEDLVKLATETHDSGVRTLGAMRAMGITHTANTPVGDAMLRGVSGGERKRVTTAEMLVCRSYDITVVISLLQPPPEVYFLFDDLILMSAGHVTFHGPVVGALPFYQQLGFVCPPRKDVPSFLQEVTTASGSHPIKEGARGSRRASGTVQNGKTAMAAMPAIPVTMSTKGVWFKHRAASFYPPWCHALGANLAQVGFHVAPAYFFAFYLVMLSFSVCSNVLYRLIAYVAPNPVAANAYGGFILLILILLSGFSIVRGSIPDYWIWAYYISPFAWALRCIVINEFTAPPWRGPSPSGNGLTLGEEALLTFDFYTTRDWFWGGIGYMWALSILLVGASALALAHLSGEPPLARVADPVKMEAEARRRAAEAHAAEGAATAKGSGGGGGGGGNPSGGQLSCALATKPSILVHAYFVPNPSKGQKTEDGAAVPEQLELLKGITGFAAPGSMTALMGGSGAGKTTLMDVIAGRKTVGHIKGDIWINGHPKEQASWARNTGYVEQMDIHTPAAAVRAVAADGRTVMVTIHQPSIEIFEAFDTLLLLQRGGRTTYFGPLGAHSRPLVHYLTSVVAGVEPLPDGYNPATWMLEVTGAAKAVRIKAVQGVEWPQVYSQSALAAENAARATELVEQSRAKHPEPLAVVGQYAAGLLTQLIALQNKFRLAYWRTPSYNFVRLAMTIVVALVYGSIYWGQGSMPNPAGIANVQNIMGVLFSSSSFLGMLGMNSVQPVLGFERVVYYREQAAAMYSPWAYGIVLALVETPYLIAQVILFCGIIYPMIHFADGAGHFFFYLCLVFESLAFYISFGSALVYITPSQQLAQVAGAGLNFLFNLFNGFVMPFPSMPVYYKWANRLSPTTWVLYGLAADQLGSNTTPFVFPGGAKDATVSGFLESTFGYRFDF</sequence>
<dbReference type="Pfam" id="PF08370">
    <property type="entry name" value="PDR_assoc"/>
    <property type="match status" value="1"/>
</dbReference>
<dbReference type="Gene3D" id="3.40.50.300">
    <property type="entry name" value="P-loop containing nucleotide triphosphate hydrolases"/>
    <property type="match status" value="2"/>
</dbReference>
<evidence type="ECO:0000256" key="3">
    <source>
        <dbReference type="ARBA" id="ARBA00022692"/>
    </source>
</evidence>
<evidence type="ECO:0000256" key="1">
    <source>
        <dbReference type="ARBA" id="ARBA00004141"/>
    </source>
</evidence>
<feature type="compositionally biased region" description="Gly residues" evidence="6">
    <location>
        <begin position="564"/>
        <end position="575"/>
    </location>
</feature>
<dbReference type="GO" id="GO:0005524">
    <property type="term" value="F:ATP binding"/>
    <property type="evidence" value="ECO:0007669"/>
    <property type="project" value="InterPro"/>
</dbReference>
<dbReference type="Pfam" id="PF00005">
    <property type="entry name" value="ABC_tran"/>
    <property type="match status" value="2"/>
</dbReference>
<keyword evidence="2" id="KW-0813">Transport</keyword>
<dbReference type="GO" id="GO:0016020">
    <property type="term" value="C:membrane"/>
    <property type="evidence" value="ECO:0007669"/>
    <property type="project" value="UniProtKB-SubCell"/>
</dbReference>
<feature type="transmembrane region" description="Helical" evidence="7">
    <location>
        <begin position="501"/>
        <end position="525"/>
    </location>
</feature>
<dbReference type="Proteomes" id="UP000236333">
    <property type="component" value="Unassembled WGS sequence"/>
</dbReference>
<feature type="non-terminal residue" evidence="11">
    <location>
        <position position="1079"/>
    </location>
</feature>
<feature type="domain" description="ABC-2 type transporter transmembrane" evidence="9">
    <location>
        <begin position="831"/>
        <end position="1044"/>
    </location>
</feature>
<feature type="transmembrane region" description="Helical" evidence="7">
    <location>
        <begin position="421"/>
        <end position="439"/>
    </location>
</feature>
<feature type="transmembrane region" description="Helical" evidence="7">
    <location>
        <begin position="997"/>
        <end position="1017"/>
    </location>
</feature>
<dbReference type="GO" id="GO:0140359">
    <property type="term" value="F:ABC-type transporter activity"/>
    <property type="evidence" value="ECO:0007669"/>
    <property type="project" value="InterPro"/>
</dbReference>
<feature type="transmembrane region" description="Helical" evidence="7">
    <location>
        <begin position="386"/>
        <end position="409"/>
    </location>
</feature>
<dbReference type="InterPro" id="IPR003439">
    <property type="entry name" value="ABC_transporter-like_ATP-bd"/>
</dbReference>
<evidence type="ECO:0000313" key="11">
    <source>
        <dbReference type="EMBL" id="PNH10990.1"/>
    </source>
</evidence>
<feature type="transmembrane region" description="Helical" evidence="7">
    <location>
        <begin position="967"/>
        <end position="991"/>
    </location>
</feature>
<keyword evidence="3 7" id="KW-0812">Transmembrane</keyword>
<comment type="subcellular location">
    <subcellularLocation>
        <location evidence="1">Membrane</location>
        <topology evidence="1">Multi-pass membrane protein</topology>
    </subcellularLocation>
</comment>
<organism evidence="11 12">
    <name type="scientific">Tetrabaena socialis</name>
    <dbReference type="NCBI Taxonomy" id="47790"/>
    <lineage>
        <taxon>Eukaryota</taxon>
        <taxon>Viridiplantae</taxon>
        <taxon>Chlorophyta</taxon>
        <taxon>core chlorophytes</taxon>
        <taxon>Chlorophyceae</taxon>
        <taxon>CS clade</taxon>
        <taxon>Chlamydomonadales</taxon>
        <taxon>Tetrabaenaceae</taxon>
        <taxon>Tetrabaena</taxon>
    </lineage>
</organism>
<dbReference type="InterPro" id="IPR027417">
    <property type="entry name" value="P-loop_NTPase"/>
</dbReference>
<feature type="domain" description="ABC-2 type transporter transmembrane" evidence="9">
    <location>
        <begin position="379"/>
        <end position="468"/>
    </location>
</feature>
<evidence type="ECO:0000313" key="12">
    <source>
        <dbReference type="Proteomes" id="UP000236333"/>
    </source>
</evidence>
<gene>
    <name evidence="11" type="ORF">TSOC_002207</name>
</gene>
<dbReference type="InterPro" id="IPR013581">
    <property type="entry name" value="PDR_assoc"/>
</dbReference>
<keyword evidence="4 7" id="KW-1133">Transmembrane helix</keyword>
<evidence type="ECO:0000256" key="5">
    <source>
        <dbReference type="ARBA" id="ARBA00023136"/>
    </source>
</evidence>
<feature type="transmembrane region" description="Helical" evidence="7">
    <location>
        <begin position="929"/>
        <end position="955"/>
    </location>
</feature>
<evidence type="ECO:0000259" key="9">
    <source>
        <dbReference type="Pfam" id="PF01061"/>
    </source>
</evidence>
<evidence type="ECO:0000256" key="2">
    <source>
        <dbReference type="ARBA" id="ARBA00022448"/>
    </source>
</evidence>
<feature type="region of interest" description="Disordered" evidence="6">
    <location>
        <begin position="551"/>
        <end position="575"/>
    </location>
</feature>
<dbReference type="Pfam" id="PF01061">
    <property type="entry name" value="ABC2_membrane"/>
    <property type="match status" value="2"/>
</dbReference>
<dbReference type="SUPFAM" id="SSF52540">
    <property type="entry name" value="P-loop containing nucleoside triphosphate hydrolases"/>
    <property type="match status" value="2"/>
</dbReference>
<dbReference type="OrthoDB" id="66620at2759"/>
<accession>A0A2J8AEN9</accession>
<feature type="domain" description="ABC transporter" evidence="8">
    <location>
        <begin position="621"/>
        <end position="696"/>
    </location>
</feature>
<dbReference type="GO" id="GO:0071944">
    <property type="term" value="C:cell periphery"/>
    <property type="evidence" value="ECO:0007669"/>
    <property type="project" value="UniProtKB-ARBA"/>
</dbReference>
<feature type="domain" description="Plant PDR ABC transporter associated" evidence="10">
    <location>
        <begin position="473"/>
        <end position="528"/>
    </location>
</feature>
<keyword evidence="12" id="KW-1185">Reference proteome</keyword>
<dbReference type="InterPro" id="IPR013525">
    <property type="entry name" value="ABC2_TM"/>
</dbReference>
<evidence type="ECO:0000256" key="6">
    <source>
        <dbReference type="SAM" id="MobiDB-lite"/>
    </source>
</evidence>
<name>A0A2J8AEN9_9CHLO</name>
<dbReference type="EMBL" id="PGGS01000041">
    <property type="protein sequence ID" value="PNH10990.1"/>
    <property type="molecule type" value="Genomic_DNA"/>
</dbReference>
<keyword evidence="5 7" id="KW-0472">Membrane</keyword>
<feature type="transmembrane region" description="Helical" evidence="7">
    <location>
        <begin position="446"/>
        <end position="466"/>
    </location>
</feature>
<feature type="domain" description="ABC transporter" evidence="8">
    <location>
        <begin position="85"/>
        <end position="246"/>
    </location>
</feature>
<evidence type="ECO:0000256" key="4">
    <source>
        <dbReference type="ARBA" id="ARBA00022989"/>
    </source>
</evidence>
<reference evidence="11 12" key="1">
    <citation type="journal article" date="2017" name="Mol. Biol. Evol.">
        <title>The 4-celled Tetrabaena socialis nuclear genome reveals the essential components for genetic control of cell number at the origin of multicellularity in the volvocine lineage.</title>
        <authorList>
            <person name="Featherston J."/>
            <person name="Arakaki Y."/>
            <person name="Hanschen E.R."/>
            <person name="Ferris P.J."/>
            <person name="Michod R.E."/>
            <person name="Olson B.J.S.C."/>
            <person name="Nozaki H."/>
            <person name="Durand P.M."/>
        </authorList>
    </citation>
    <scope>NUCLEOTIDE SEQUENCE [LARGE SCALE GENOMIC DNA]</scope>
    <source>
        <strain evidence="11 12">NIES-571</strain>
    </source>
</reference>
<evidence type="ECO:0000259" key="10">
    <source>
        <dbReference type="Pfam" id="PF08370"/>
    </source>
</evidence>
<dbReference type="AlphaFoldDB" id="A0A2J8AEN9"/>
<feature type="transmembrane region" description="Helical" evidence="7">
    <location>
        <begin position="851"/>
        <end position="870"/>
    </location>
</feature>
<comment type="caution">
    <text evidence="11">The sequence shown here is derived from an EMBL/GenBank/DDBJ whole genome shotgun (WGS) entry which is preliminary data.</text>
</comment>
<dbReference type="GO" id="GO:0016887">
    <property type="term" value="F:ATP hydrolysis activity"/>
    <property type="evidence" value="ECO:0007669"/>
    <property type="project" value="InterPro"/>
</dbReference>
<evidence type="ECO:0000259" key="8">
    <source>
        <dbReference type="Pfam" id="PF00005"/>
    </source>
</evidence>
<dbReference type="PANTHER" id="PTHR19241">
    <property type="entry name" value="ATP-BINDING CASSETTE TRANSPORTER"/>
    <property type="match status" value="1"/>
</dbReference>
<evidence type="ECO:0000256" key="7">
    <source>
        <dbReference type="SAM" id="Phobius"/>
    </source>
</evidence>
<proteinExistence type="predicted"/>